<evidence type="ECO:0000256" key="9">
    <source>
        <dbReference type="SAM" id="MobiDB-lite"/>
    </source>
</evidence>
<evidence type="ECO:0000259" key="10">
    <source>
        <dbReference type="PROSITE" id="PS50110"/>
    </source>
</evidence>
<dbReference type="PANTHER" id="PTHR43874">
    <property type="entry name" value="TWO-COMPONENT RESPONSE REGULATOR"/>
    <property type="match status" value="1"/>
</dbReference>
<feature type="compositionally biased region" description="Basic residues" evidence="9">
    <location>
        <begin position="166"/>
        <end position="176"/>
    </location>
</feature>
<keyword evidence="4" id="KW-0805">Transcription regulation</keyword>
<evidence type="ECO:0000256" key="7">
    <source>
        <dbReference type="ARBA" id="ARBA00023242"/>
    </source>
</evidence>
<keyword evidence="3" id="KW-0902">Two-component regulatory system</keyword>
<evidence type="ECO:0000256" key="1">
    <source>
        <dbReference type="ARBA" id="ARBA00004123"/>
    </source>
</evidence>
<feature type="domain" description="HTH myb-type" evidence="11">
    <location>
        <begin position="189"/>
        <end position="248"/>
    </location>
</feature>
<dbReference type="RefSeq" id="XP_022754642.1">
    <property type="nucleotide sequence ID" value="XM_022898907.1"/>
</dbReference>
<dbReference type="SMART" id="SM00448">
    <property type="entry name" value="REC"/>
    <property type="match status" value="1"/>
</dbReference>
<dbReference type="SUPFAM" id="SSF52172">
    <property type="entry name" value="CheY-like"/>
    <property type="match status" value="1"/>
</dbReference>
<feature type="region of interest" description="Disordered" evidence="9">
    <location>
        <begin position="691"/>
        <end position="715"/>
    </location>
</feature>
<feature type="region of interest" description="Disordered" evidence="9">
    <location>
        <begin position="517"/>
        <end position="536"/>
    </location>
</feature>
<dbReference type="GeneID" id="111302965"/>
<evidence type="ECO:0000256" key="3">
    <source>
        <dbReference type="ARBA" id="ARBA00023012"/>
    </source>
</evidence>
<protein>
    <submittedName>
        <fullName evidence="13">Two-component response regulator ARR2-like</fullName>
    </submittedName>
</protein>
<dbReference type="Gene3D" id="1.10.10.60">
    <property type="entry name" value="Homeodomain-like"/>
    <property type="match status" value="1"/>
</dbReference>
<dbReference type="GO" id="GO:0009736">
    <property type="term" value="P:cytokinin-activated signaling pathway"/>
    <property type="evidence" value="ECO:0007669"/>
    <property type="project" value="InterPro"/>
</dbReference>
<evidence type="ECO:0000256" key="8">
    <source>
        <dbReference type="PROSITE-ProRule" id="PRU00169"/>
    </source>
</evidence>
<dbReference type="GO" id="GO:0005634">
    <property type="term" value="C:nucleus"/>
    <property type="evidence" value="ECO:0007669"/>
    <property type="project" value="UniProtKB-SubCell"/>
</dbReference>
<evidence type="ECO:0000313" key="12">
    <source>
        <dbReference type="Proteomes" id="UP000515121"/>
    </source>
</evidence>
<dbReference type="AlphaFoldDB" id="A0A6P5ZQ23"/>
<name>A0A6P5ZQ23_DURZI</name>
<dbReference type="GO" id="GO:0000160">
    <property type="term" value="P:phosphorelay signal transduction system"/>
    <property type="evidence" value="ECO:0007669"/>
    <property type="project" value="UniProtKB-KW"/>
</dbReference>
<sequence length="715" mass="76659">MGSHLKITILVVDDDSTSLAIISAMLKEWRYKVATVKTPVDALSNLRANPGVDLVLTDLHMPEMNGIELQRQINREFKVPVIIMSSDDKESVMLKSLAGGAVFFIVKPVNPDDLKNVWQYAIAAKKGKSVVIEETGSIEGDSSSAGKLSNGEIVSGSSVNDERIKAQMKSKIKSSRKGKDDQEGKTASAPKKAKVVWTNSLHNQFLEALRHIGLEKAVPKKILEHMNAQGLTRENVASHLQKYRIFLKRVAKRSFFPSKPLVEKVLKSSFASGNPLWLKTAQQYSRLAELHQMRGLFQPGYGGSVTARNAASLGSIHFPSQNASSSNSAQQQHGYGQSRLLGNPANKRLVSGNTNPMYHGNGLGFPNGSNLSLNGGLSGGLFNASNGLTNGANSMHTYQQHIQSKPDFYNAGSSSQFRFGPFGFHSSSSTLATGNIGTVGTYPTLNSSCTNNNSYAGITLTTDGQLIGMSQTHLNGGYGSTNGNCNEIAGMGNQTSRHMAQEGSSSAGLVSINQVSPASTAANQQENTSRLPGLGNGGASDYTSYHLMKDASFDNITLSQQIGDQGYLSNIVVESNDYKFLCQQQAGGEGVQNPEFSSSSIFQEIYSSLDELLNSDFSGSLSVEETAPCSEQALGQVQSGNEELMETSVVGGAYPSDESYPTNFNQNTNQQQGVAEQLTGSELSSVFQVNNAPASGDDSSDNQECHHLSRFHSLT</sequence>
<keyword evidence="2 8" id="KW-0597">Phosphoprotein</keyword>
<gene>
    <name evidence="13" type="primary">LOC111302965</name>
</gene>
<evidence type="ECO:0000256" key="6">
    <source>
        <dbReference type="ARBA" id="ARBA00023163"/>
    </source>
</evidence>
<dbReference type="PROSITE" id="PS51294">
    <property type="entry name" value="HTH_MYB"/>
    <property type="match status" value="1"/>
</dbReference>
<dbReference type="GO" id="GO:0003677">
    <property type="term" value="F:DNA binding"/>
    <property type="evidence" value="ECO:0007669"/>
    <property type="project" value="InterPro"/>
</dbReference>
<keyword evidence="12" id="KW-1185">Reference proteome</keyword>
<dbReference type="InterPro" id="IPR011006">
    <property type="entry name" value="CheY-like_superfamily"/>
</dbReference>
<dbReference type="FunFam" id="1.10.10.60:FF:000007">
    <property type="entry name" value="Two-component response regulator"/>
    <property type="match status" value="1"/>
</dbReference>
<feature type="modified residue" description="4-aspartylphosphate" evidence="8">
    <location>
        <position position="58"/>
    </location>
</feature>
<keyword evidence="7" id="KW-0539">Nucleus</keyword>
<accession>A0A6P5ZQ23</accession>
<dbReference type="Gene3D" id="3.40.50.2300">
    <property type="match status" value="1"/>
</dbReference>
<feature type="compositionally biased region" description="Polar residues" evidence="9">
    <location>
        <begin position="517"/>
        <end position="530"/>
    </location>
</feature>
<evidence type="ECO:0000256" key="2">
    <source>
        <dbReference type="ARBA" id="ARBA00022553"/>
    </source>
</evidence>
<dbReference type="InterPro" id="IPR001789">
    <property type="entry name" value="Sig_transdc_resp-reg_receiver"/>
</dbReference>
<dbReference type="KEGG" id="dzi:111302965"/>
<evidence type="ECO:0000256" key="4">
    <source>
        <dbReference type="ARBA" id="ARBA00023015"/>
    </source>
</evidence>
<dbReference type="InterPro" id="IPR001005">
    <property type="entry name" value="SANT/Myb"/>
</dbReference>
<dbReference type="OrthoDB" id="21225at2759"/>
<comment type="subcellular location">
    <subcellularLocation>
        <location evidence="1">Nucleus</location>
    </subcellularLocation>
</comment>
<evidence type="ECO:0000313" key="13">
    <source>
        <dbReference type="RefSeq" id="XP_022754642.1"/>
    </source>
</evidence>
<keyword evidence="5" id="KW-0010">Activator</keyword>
<dbReference type="Pfam" id="PF00072">
    <property type="entry name" value="Response_reg"/>
    <property type="match status" value="1"/>
</dbReference>
<dbReference type="PROSITE" id="PS50110">
    <property type="entry name" value="RESPONSE_REGULATORY"/>
    <property type="match status" value="1"/>
</dbReference>
<evidence type="ECO:0000256" key="5">
    <source>
        <dbReference type="ARBA" id="ARBA00023159"/>
    </source>
</evidence>
<feature type="region of interest" description="Disordered" evidence="9">
    <location>
        <begin position="164"/>
        <end position="192"/>
    </location>
</feature>
<dbReference type="SUPFAM" id="SSF46689">
    <property type="entry name" value="Homeodomain-like"/>
    <property type="match status" value="1"/>
</dbReference>
<dbReference type="CDD" id="cd17584">
    <property type="entry name" value="REC_typeB_ARR-like"/>
    <property type="match status" value="1"/>
</dbReference>
<dbReference type="InterPro" id="IPR009057">
    <property type="entry name" value="Homeodomain-like_sf"/>
</dbReference>
<evidence type="ECO:0000259" key="11">
    <source>
        <dbReference type="PROSITE" id="PS51294"/>
    </source>
</evidence>
<feature type="region of interest" description="Disordered" evidence="9">
    <location>
        <begin position="316"/>
        <end position="354"/>
    </location>
</feature>
<dbReference type="PANTHER" id="PTHR43874:SF19">
    <property type="entry name" value="RESPONSE REGULATOR 23-RELATED"/>
    <property type="match status" value="1"/>
</dbReference>
<dbReference type="InterPro" id="IPR006447">
    <property type="entry name" value="Myb_dom_plants"/>
</dbReference>
<proteinExistence type="predicted"/>
<dbReference type="InterPro" id="IPR017930">
    <property type="entry name" value="Myb_dom"/>
</dbReference>
<dbReference type="Pfam" id="PF00249">
    <property type="entry name" value="Myb_DNA-binding"/>
    <property type="match status" value="1"/>
</dbReference>
<dbReference type="NCBIfam" id="TIGR01557">
    <property type="entry name" value="myb_SHAQKYF"/>
    <property type="match status" value="1"/>
</dbReference>
<dbReference type="Proteomes" id="UP000515121">
    <property type="component" value="Unplaced"/>
</dbReference>
<organism evidence="12 13">
    <name type="scientific">Durio zibethinus</name>
    <name type="common">Durian</name>
    <dbReference type="NCBI Taxonomy" id="66656"/>
    <lineage>
        <taxon>Eukaryota</taxon>
        <taxon>Viridiplantae</taxon>
        <taxon>Streptophyta</taxon>
        <taxon>Embryophyta</taxon>
        <taxon>Tracheophyta</taxon>
        <taxon>Spermatophyta</taxon>
        <taxon>Magnoliopsida</taxon>
        <taxon>eudicotyledons</taxon>
        <taxon>Gunneridae</taxon>
        <taxon>Pentapetalae</taxon>
        <taxon>rosids</taxon>
        <taxon>malvids</taxon>
        <taxon>Malvales</taxon>
        <taxon>Malvaceae</taxon>
        <taxon>Helicteroideae</taxon>
        <taxon>Durio</taxon>
    </lineage>
</organism>
<reference evidence="13" key="1">
    <citation type="submission" date="2025-08" db="UniProtKB">
        <authorList>
            <consortium name="RefSeq"/>
        </authorList>
    </citation>
    <scope>IDENTIFICATION</scope>
    <source>
        <tissue evidence="13">Fruit stalk</tissue>
    </source>
</reference>
<feature type="domain" description="Response regulatory" evidence="10">
    <location>
        <begin position="8"/>
        <end position="122"/>
    </location>
</feature>
<dbReference type="InterPro" id="IPR045279">
    <property type="entry name" value="ARR-like"/>
</dbReference>
<feature type="compositionally biased region" description="Low complexity" evidence="9">
    <location>
        <begin position="320"/>
        <end position="332"/>
    </location>
</feature>
<keyword evidence="6" id="KW-0804">Transcription</keyword>